<organism evidence="1 2">
    <name type="scientific">Bacteroides graminisolvens DSM 19988 = JCM 15093</name>
    <dbReference type="NCBI Taxonomy" id="1121097"/>
    <lineage>
        <taxon>Bacteria</taxon>
        <taxon>Pseudomonadati</taxon>
        <taxon>Bacteroidota</taxon>
        <taxon>Bacteroidia</taxon>
        <taxon>Bacteroidales</taxon>
        <taxon>Bacteroidaceae</taxon>
        <taxon>Bacteroides</taxon>
    </lineage>
</organism>
<dbReference type="Proteomes" id="UP000027601">
    <property type="component" value="Unassembled WGS sequence"/>
</dbReference>
<evidence type="ECO:0000313" key="1">
    <source>
        <dbReference type="EMBL" id="GAK37961.1"/>
    </source>
</evidence>
<sequence>MLQEFIYIQKERKRAMKTGTDEDGEDYEWVELPSFDDPTKTIRYKKYYDIAGKVNTKEN</sequence>
<accession>A0A069D6M0</accession>
<gene>
    <name evidence="1" type="ORF">JCM15093_3252</name>
</gene>
<keyword evidence="2" id="KW-1185">Reference proteome</keyword>
<dbReference type="EMBL" id="BAJS01000033">
    <property type="protein sequence ID" value="GAK37961.1"/>
    <property type="molecule type" value="Genomic_DNA"/>
</dbReference>
<comment type="caution">
    <text evidence="1">The sequence shown here is derived from an EMBL/GenBank/DDBJ whole genome shotgun (WGS) entry which is preliminary data.</text>
</comment>
<dbReference type="STRING" id="1121097.GCA_000428125_02352"/>
<proteinExistence type="predicted"/>
<dbReference type="eggNOG" id="ENOG502ZFZH">
    <property type="taxonomic scope" value="Bacteria"/>
</dbReference>
<name>A0A069D6M0_9BACE</name>
<dbReference type="AlphaFoldDB" id="A0A069D6M0"/>
<evidence type="ECO:0000313" key="2">
    <source>
        <dbReference type="Proteomes" id="UP000027601"/>
    </source>
</evidence>
<protein>
    <submittedName>
        <fullName evidence="1">Uncharacterized protein</fullName>
    </submittedName>
</protein>
<reference evidence="1 2" key="1">
    <citation type="journal article" date="2015" name="Microbes Environ.">
        <title>Distribution and evolution of nitrogen fixation genes in the phylum bacteroidetes.</title>
        <authorList>
            <person name="Inoue J."/>
            <person name="Oshima K."/>
            <person name="Suda W."/>
            <person name="Sakamoto M."/>
            <person name="Iino T."/>
            <person name="Noda S."/>
            <person name="Hongoh Y."/>
            <person name="Hattori M."/>
            <person name="Ohkuma M."/>
        </authorList>
    </citation>
    <scope>NUCLEOTIDE SEQUENCE [LARGE SCALE GENOMIC DNA]</scope>
    <source>
        <strain evidence="1 2">JCM 15093</strain>
    </source>
</reference>